<dbReference type="GO" id="GO:0046677">
    <property type="term" value="P:response to antibiotic"/>
    <property type="evidence" value="ECO:0007669"/>
    <property type="project" value="TreeGrafter"/>
</dbReference>
<dbReference type="RefSeq" id="WP_136850703.1">
    <property type="nucleotide sequence ID" value="NZ_SWCI01000001.1"/>
</dbReference>
<proteinExistence type="predicted"/>
<evidence type="ECO:0000313" key="2">
    <source>
        <dbReference type="EMBL" id="TKB51290.1"/>
    </source>
</evidence>
<gene>
    <name evidence="2" type="primary">ampE</name>
    <name evidence="2" type="ORF">FCL40_01670</name>
</gene>
<dbReference type="GO" id="GO:0005886">
    <property type="term" value="C:plasma membrane"/>
    <property type="evidence" value="ECO:0007669"/>
    <property type="project" value="TreeGrafter"/>
</dbReference>
<dbReference type="AlphaFoldDB" id="A0A4U1BIK1"/>
<keyword evidence="1" id="KW-1133">Transmembrane helix</keyword>
<reference evidence="2 3" key="1">
    <citation type="submission" date="2019-04" db="EMBL/GenBank/DDBJ databases">
        <authorList>
            <person name="Hwang J.C."/>
        </authorList>
    </citation>
    <scope>NUCLEOTIDE SEQUENCE [LARGE SCALE GENOMIC DNA]</scope>
    <source>
        <strain evidence="2 3">IMCC35001</strain>
    </source>
</reference>
<name>A0A4U1BIK1_9GAMM</name>
<dbReference type="NCBIfam" id="NF008219">
    <property type="entry name" value="PRK10987.1"/>
    <property type="match status" value="1"/>
</dbReference>
<evidence type="ECO:0000313" key="3">
    <source>
        <dbReference type="Proteomes" id="UP000305674"/>
    </source>
</evidence>
<dbReference type="OrthoDB" id="9811967at2"/>
<dbReference type="Pfam" id="PF17113">
    <property type="entry name" value="AmpE"/>
    <property type="match status" value="1"/>
</dbReference>
<accession>A0A4U1BIK1</accession>
<feature type="transmembrane region" description="Helical" evidence="1">
    <location>
        <begin position="44"/>
        <end position="63"/>
    </location>
</feature>
<dbReference type="PANTHER" id="PTHR38684:SF1">
    <property type="entry name" value="PROTEIN AMPE"/>
    <property type="match status" value="1"/>
</dbReference>
<organism evidence="2 3">
    <name type="scientific">Ferrimonas sediminicola</name>
    <dbReference type="NCBI Taxonomy" id="2569538"/>
    <lineage>
        <taxon>Bacteria</taxon>
        <taxon>Pseudomonadati</taxon>
        <taxon>Pseudomonadota</taxon>
        <taxon>Gammaproteobacteria</taxon>
        <taxon>Alteromonadales</taxon>
        <taxon>Ferrimonadaceae</taxon>
        <taxon>Ferrimonas</taxon>
    </lineage>
</organism>
<dbReference type="EMBL" id="SWCI01000001">
    <property type="protein sequence ID" value="TKB51290.1"/>
    <property type="molecule type" value="Genomic_DNA"/>
</dbReference>
<feature type="transmembrane region" description="Helical" evidence="1">
    <location>
        <begin position="265"/>
        <end position="281"/>
    </location>
</feature>
<dbReference type="PANTHER" id="PTHR38684">
    <property type="entry name" value="PROTEIN AMPE"/>
    <property type="match status" value="1"/>
</dbReference>
<keyword evidence="3" id="KW-1185">Reference proteome</keyword>
<evidence type="ECO:0000256" key="1">
    <source>
        <dbReference type="SAM" id="Phobius"/>
    </source>
</evidence>
<feature type="transmembrane region" description="Helical" evidence="1">
    <location>
        <begin position="70"/>
        <end position="89"/>
    </location>
</feature>
<protein>
    <submittedName>
        <fullName evidence="2">Beta-lactamase regulator AmpE</fullName>
    </submittedName>
</protein>
<dbReference type="Proteomes" id="UP000305674">
    <property type="component" value="Unassembled WGS sequence"/>
</dbReference>
<comment type="caution">
    <text evidence="2">The sequence shown here is derived from an EMBL/GenBank/DDBJ whole genome shotgun (WGS) entry which is preliminary data.</text>
</comment>
<keyword evidence="1" id="KW-0472">Membrane</keyword>
<sequence length="282" mass="31502">MALFSLLVVLLLERLKLIAPFLQFNAVFGAYRRRLFSDSELRSAWKMLFALALAPALVALLAHELEGVGYGVWHLALWLLVGVVLFGHMELRQAFKEYLQAACRGDMQACFHTADRVDPVPLEAVSERELGQRMGQVAAWLNYRYYAAVALYFVLLGPAVATLYCVVRGYHDHFERHQLNRPLVSGLMTLLDWVPARLVAFGFALSGHFSRALSVWLSLAFQPAVPARILIYRVALVAEEIPVESAAPVCVQSTLNLLKLAKRNVTLLLILVSLLTIFGVLN</sequence>
<dbReference type="InterPro" id="IPR052966">
    <property type="entry name" value="Beta-lactamase_Reg"/>
</dbReference>
<feature type="transmembrane region" description="Helical" evidence="1">
    <location>
        <begin position="143"/>
        <end position="167"/>
    </location>
</feature>
<keyword evidence="1" id="KW-0812">Transmembrane</keyword>
<dbReference type="InterPro" id="IPR031347">
    <property type="entry name" value="AmpE"/>
</dbReference>